<dbReference type="EMBL" id="CP015518">
    <property type="protein sequence ID" value="APG25296.1"/>
    <property type="molecule type" value="Genomic_DNA"/>
</dbReference>
<dbReference type="InterPro" id="IPR053728">
    <property type="entry name" value="Alginate_Permeability_Chnl"/>
</dbReference>
<name>A0A1L3GH86_SYNAC</name>
<keyword evidence="1" id="KW-0732">Signal</keyword>
<evidence type="ECO:0000256" key="1">
    <source>
        <dbReference type="SAM" id="SignalP"/>
    </source>
</evidence>
<keyword evidence="4" id="KW-1185">Reference proteome</keyword>
<evidence type="ECO:0000259" key="2">
    <source>
        <dbReference type="Pfam" id="PF13372"/>
    </source>
</evidence>
<sequence length="463" mass="51039">MSKARWIKSLLLGLLAAGVGFGAAPAGAEIYAIDYNGFHAGAGLSAAMGTFHTNNSNFGAGGVKNGDKDNSWFEVYIMPSLNMSYDTGKFGTFYGEFSYVGTQTFGGIDPAGFSQTFGGSENPGDWESELFYAGWKSGNLIPGLPENVIDISFGEQVFSVGDGFLIADGEFDGAKGCYWIAPHKSFRETAILKVNTEPVRADFFYLKADKDYADTELYGVNVEYIKDGFGTLGASWMTITDANAFYEDGVTENFYANRDGMDVWSVRFQGNPLTAWGLEELFLSGEYADQAGGDRADVDAYGYYVEAGWTFGNLPWTPTLSYRYAFFSGDDADTSDYESFDPLFYGFLRGWGTHFMGEVVGEYHLFNSNQQIQMVHLNLVPTDKLSVGAIYYNFKLDKNNIFGTPVTSDEYADEINLYADYALNDNVWLSGVFGCAFPGEAAEQYWGDDQAMMVVEAYVTFTF</sequence>
<evidence type="ECO:0000313" key="4">
    <source>
        <dbReference type="Proteomes" id="UP000182264"/>
    </source>
</evidence>
<dbReference type="Proteomes" id="UP000182264">
    <property type="component" value="Chromosome"/>
</dbReference>
<accession>A0A1L3GH86</accession>
<proteinExistence type="predicted"/>
<feature type="domain" description="Alginate export" evidence="2">
    <location>
        <begin position="261"/>
        <end position="400"/>
    </location>
</feature>
<dbReference type="RefSeq" id="WP_072287146.1">
    <property type="nucleotide sequence ID" value="NZ_CP015455.1"/>
</dbReference>
<dbReference type="KEGG" id="pace:A6070_03935"/>
<protein>
    <recommendedName>
        <fullName evidence="2">Alginate export domain-containing protein</fullName>
    </recommendedName>
</protein>
<dbReference type="AlphaFoldDB" id="A0A1L3GH86"/>
<feature type="signal peptide" evidence="1">
    <location>
        <begin position="1"/>
        <end position="28"/>
    </location>
</feature>
<gene>
    <name evidence="3" type="ORF">A7E75_09935</name>
</gene>
<dbReference type="Gene3D" id="2.40.160.100">
    <property type="match status" value="1"/>
</dbReference>
<evidence type="ECO:0000313" key="3">
    <source>
        <dbReference type="EMBL" id="APG25296.1"/>
    </source>
</evidence>
<dbReference type="InterPro" id="IPR025388">
    <property type="entry name" value="Alginate_export_dom"/>
</dbReference>
<dbReference type="STRING" id="29542.A6070_03935"/>
<dbReference type="Pfam" id="PF13372">
    <property type="entry name" value="Alginate_exp"/>
    <property type="match status" value="1"/>
</dbReference>
<organism evidence="3 4">
    <name type="scientific">Syntrophotalea acetylenica</name>
    <name type="common">Pelobacter acetylenicus</name>
    <dbReference type="NCBI Taxonomy" id="29542"/>
    <lineage>
        <taxon>Bacteria</taxon>
        <taxon>Pseudomonadati</taxon>
        <taxon>Thermodesulfobacteriota</taxon>
        <taxon>Desulfuromonadia</taxon>
        <taxon>Desulfuromonadales</taxon>
        <taxon>Syntrophotaleaceae</taxon>
        <taxon>Syntrophotalea</taxon>
    </lineage>
</organism>
<dbReference type="OrthoDB" id="311329at2"/>
<feature type="chain" id="PRO_5012724421" description="Alginate export domain-containing protein" evidence="1">
    <location>
        <begin position="29"/>
        <end position="463"/>
    </location>
</feature>
<reference evidence="3 4" key="1">
    <citation type="journal article" date="2017" name="Genome Announc.">
        <title>Complete Genome Sequences of Two Acetylene-Fermenting Pelobacter acetylenicus Strains.</title>
        <authorList>
            <person name="Sutton J.M."/>
            <person name="Baesman S.M."/>
            <person name="Fierst J.L."/>
            <person name="Poret-Peterson A.T."/>
            <person name="Oremland R.S."/>
            <person name="Dunlap D.S."/>
            <person name="Akob D.M."/>
        </authorList>
    </citation>
    <scope>NUCLEOTIDE SEQUENCE [LARGE SCALE GENOMIC DNA]</scope>
    <source>
        <strain evidence="3 4">DSM 3247</strain>
    </source>
</reference>